<accession>A0ABU6SRZ2</accession>
<evidence type="ECO:0000313" key="1">
    <source>
        <dbReference type="EMBL" id="MED6139187.1"/>
    </source>
</evidence>
<gene>
    <name evidence="1" type="ORF">PIB30_081544</name>
</gene>
<proteinExistence type="predicted"/>
<dbReference type="EMBL" id="JASCZI010061639">
    <property type="protein sequence ID" value="MED6139187.1"/>
    <property type="molecule type" value="Genomic_DNA"/>
</dbReference>
<comment type="caution">
    <text evidence="1">The sequence shown here is derived from an EMBL/GenBank/DDBJ whole genome shotgun (WGS) entry which is preliminary data.</text>
</comment>
<keyword evidence="2" id="KW-1185">Reference proteome</keyword>
<sequence>MLNEITKRFHSFDDYFQLPKIPNANKILWLLSPIAIGGLETRDLEEKEIYHLMLPDMLQDNVVIVGSYHGWLISVLINEGLEVHRKHNEEREKLRKINF</sequence>
<evidence type="ECO:0000313" key="2">
    <source>
        <dbReference type="Proteomes" id="UP001341840"/>
    </source>
</evidence>
<reference evidence="1 2" key="1">
    <citation type="journal article" date="2023" name="Plants (Basel)">
        <title>Bridging the Gap: Combining Genomics and Transcriptomics Approaches to Understand Stylosanthes scabra, an Orphan Legume from the Brazilian Caatinga.</title>
        <authorList>
            <person name="Ferreira-Neto J.R.C."/>
            <person name="da Silva M.D."/>
            <person name="Binneck E."/>
            <person name="de Melo N.F."/>
            <person name="da Silva R.H."/>
            <person name="de Melo A.L.T.M."/>
            <person name="Pandolfi V."/>
            <person name="Bustamante F.O."/>
            <person name="Brasileiro-Vidal A.C."/>
            <person name="Benko-Iseppon A.M."/>
        </authorList>
    </citation>
    <scope>NUCLEOTIDE SEQUENCE [LARGE SCALE GENOMIC DNA]</scope>
    <source>
        <tissue evidence="1">Leaves</tissue>
    </source>
</reference>
<protein>
    <submittedName>
        <fullName evidence="1">Uncharacterized protein</fullName>
    </submittedName>
</protein>
<name>A0ABU6SRZ2_9FABA</name>
<dbReference type="Proteomes" id="UP001341840">
    <property type="component" value="Unassembled WGS sequence"/>
</dbReference>
<organism evidence="1 2">
    <name type="scientific">Stylosanthes scabra</name>
    <dbReference type="NCBI Taxonomy" id="79078"/>
    <lineage>
        <taxon>Eukaryota</taxon>
        <taxon>Viridiplantae</taxon>
        <taxon>Streptophyta</taxon>
        <taxon>Embryophyta</taxon>
        <taxon>Tracheophyta</taxon>
        <taxon>Spermatophyta</taxon>
        <taxon>Magnoliopsida</taxon>
        <taxon>eudicotyledons</taxon>
        <taxon>Gunneridae</taxon>
        <taxon>Pentapetalae</taxon>
        <taxon>rosids</taxon>
        <taxon>fabids</taxon>
        <taxon>Fabales</taxon>
        <taxon>Fabaceae</taxon>
        <taxon>Papilionoideae</taxon>
        <taxon>50 kb inversion clade</taxon>
        <taxon>dalbergioids sensu lato</taxon>
        <taxon>Dalbergieae</taxon>
        <taxon>Pterocarpus clade</taxon>
        <taxon>Stylosanthes</taxon>
    </lineage>
</organism>